<name>A0ABR5ZNE9_9PROT</name>
<dbReference type="Gene3D" id="3.40.1580.10">
    <property type="entry name" value="SMI1/KNR4-like"/>
    <property type="match status" value="1"/>
</dbReference>
<dbReference type="InterPro" id="IPR037883">
    <property type="entry name" value="Knr4/Smi1-like_sf"/>
</dbReference>
<dbReference type="Proteomes" id="UP001516390">
    <property type="component" value="Unassembled WGS sequence"/>
</dbReference>
<organism evidence="1 2">
    <name type="scientific">Bombella favorum</name>
    <dbReference type="NCBI Taxonomy" id="2039164"/>
    <lineage>
        <taxon>Bacteria</taxon>
        <taxon>Pseudomonadati</taxon>
        <taxon>Pseudomonadota</taxon>
        <taxon>Alphaproteobacteria</taxon>
        <taxon>Acetobacterales</taxon>
        <taxon>Acetobacteraceae</taxon>
        <taxon>Bombella</taxon>
    </lineage>
</organism>
<evidence type="ECO:0000313" key="1">
    <source>
        <dbReference type="EMBL" id="MBA5725854.1"/>
    </source>
</evidence>
<dbReference type="EMBL" id="NWUS01000002">
    <property type="protein sequence ID" value="MBA5725854.1"/>
    <property type="molecule type" value="Genomic_DNA"/>
</dbReference>
<comment type="caution">
    <text evidence="1">The sequence shown here is derived from an EMBL/GenBank/DDBJ whole genome shotgun (WGS) entry which is preliminary data.</text>
</comment>
<accession>A0ABR5ZNE9</accession>
<keyword evidence="2" id="KW-1185">Reference proteome</keyword>
<dbReference type="SUPFAM" id="SSF160631">
    <property type="entry name" value="SMI1/KNR4-like"/>
    <property type="match status" value="1"/>
</dbReference>
<evidence type="ECO:0000313" key="2">
    <source>
        <dbReference type="Proteomes" id="UP001516390"/>
    </source>
</evidence>
<protein>
    <recommendedName>
        <fullName evidence="3">SMI1/KNR4 family protein</fullName>
    </recommendedName>
</protein>
<sequence length="133" mass="15212">MVENVKKTLLEKGAIFTTSSDSDIENSEHIIGFSFDNDYKDYLRCMGTIYLDGKEFYGLGVPKDYYLNIGNALQKLRLLPDYPPLMLPLVSNGAGAWFLYDCQRGSVFSWQIAGDVDDQRKSLKVFLEDFFRV</sequence>
<reference evidence="1 2" key="1">
    <citation type="submission" date="2017-09" db="EMBL/GenBank/DDBJ databases">
        <authorList>
            <person name="Jakob F."/>
        </authorList>
    </citation>
    <scope>NUCLEOTIDE SEQUENCE [LARGE SCALE GENOMIC DNA]</scope>
    <source>
        <strain evidence="1 2">TMW 2.1880</strain>
    </source>
</reference>
<proteinExistence type="predicted"/>
<evidence type="ECO:0008006" key="3">
    <source>
        <dbReference type="Google" id="ProtNLM"/>
    </source>
</evidence>
<dbReference type="Pfam" id="PF14568">
    <property type="entry name" value="SUKH_6"/>
    <property type="match status" value="1"/>
</dbReference>
<gene>
    <name evidence="1" type="ORF">CPA57_06135</name>
</gene>